<dbReference type="RefSeq" id="WP_151971298.1">
    <property type="nucleotide sequence ID" value="NZ_AP019860.1"/>
</dbReference>
<dbReference type="PANTHER" id="PTHR44103">
    <property type="entry name" value="PROPROTEIN CONVERTASE P"/>
    <property type="match status" value="1"/>
</dbReference>
<dbReference type="EMBL" id="AP019860">
    <property type="protein sequence ID" value="BBM87273.1"/>
    <property type="molecule type" value="Genomic_DNA"/>
</dbReference>
<accession>A0A5S9F6J7</accession>
<dbReference type="AlphaFoldDB" id="A0A5S9F6J7"/>
<dbReference type="InterPro" id="IPR028994">
    <property type="entry name" value="Integrin_alpha_N"/>
</dbReference>
<dbReference type="SUPFAM" id="SSF69318">
    <property type="entry name" value="Integrin alpha N-terminal domain"/>
    <property type="match status" value="2"/>
</dbReference>
<evidence type="ECO:0000313" key="3">
    <source>
        <dbReference type="Proteomes" id="UP000326354"/>
    </source>
</evidence>
<evidence type="ECO:0000256" key="1">
    <source>
        <dbReference type="ARBA" id="ARBA00022729"/>
    </source>
</evidence>
<reference evidence="2 3" key="1">
    <citation type="submission" date="2019-08" db="EMBL/GenBank/DDBJ databases">
        <title>Complete genome sequence of Candidatus Uab amorphum.</title>
        <authorList>
            <person name="Shiratori T."/>
            <person name="Suzuki S."/>
            <person name="Kakizawa Y."/>
            <person name="Ishida K."/>
        </authorList>
    </citation>
    <scope>NUCLEOTIDE SEQUENCE [LARGE SCALE GENOMIC DNA]</scope>
    <source>
        <strain evidence="2 3">SRT547</strain>
    </source>
</reference>
<name>A0A5S9F6J7_UABAM</name>
<keyword evidence="1" id="KW-0732">Signal</keyword>
<proteinExistence type="predicted"/>
<organism evidence="2 3">
    <name type="scientific">Uabimicrobium amorphum</name>
    <dbReference type="NCBI Taxonomy" id="2596890"/>
    <lineage>
        <taxon>Bacteria</taxon>
        <taxon>Pseudomonadati</taxon>
        <taxon>Planctomycetota</taxon>
        <taxon>Candidatus Uabimicrobiia</taxon>
        <taxon>Candidatus Uabimicrobiales</taxon>
        <taxon>Candidatus Uabimicrobiaceae</taxon>
        <taxon>Candidatus Uabimicrobium</taxon>
    </lineage>
</organism>
<dbReference type="Gene3D" id="2.130.10.130">
    <property type="entry name" value="Integrin alpha, N-terminal"/>
    <property type="match status" value="2"/>
</dbReference>
<dbReference type="Proteomes" id="UP000326354">
    <property type="component" value="Chromosome"/>
</dbReference>
<dbReference type="InterPro" id="IPR013517">
    <property type="entry name" value="FG-GAP"/>
</dbReference>
<sequence length="478" mass="51751">MGRFIVFIIIVLSCIYAQVTVNDVMDVKNKKLSPIKQQISPASEMPVFLGYPKNATGSSAEGGVVCNLDEDDDLEVIYNIGDTVYAWNKDGTNVKGWPKVFDNPWQIAHAAPAVGDIDGDGEVEIVVSTIYGNLGSQQSNIYAFEKDGSVVKNFPINHDGLSMRTPVLGDVDNDGKLDIIVNKRVKSTGEVWVYNSDGGVCSGWPQAMSSVPASSAACGDIDGDGQVEVIVESYLSVYAWHGDGKLLRNFPFHLREGVTNSYASPVLADLDGDGIKEIIFGTHETIGELAGYVYVVKSDGRLFPNWPQKTQMWIFSAPAVADVDGDGTLDIAVGDLVISGTPVNKLYVWDAHGKMLPGFPVGPTNAIHSQVMIGNIDDDEHMELIIDDNAAGMYHAYNHDGSTVKGWPIATNGQTFFNTPCLADIDGNGTMDIVGAATDHTQNPPQTAIYIWDTKVRYTKGRVSMFQYNTMHNGVVGE</sequence>
<evidence type="ECO:0000313" key="2">
    <source>
        <dbReference type="EMBL" id="BBM87273.1"/>
    </source>
</evidence>
<keyword evidence="3" id="KW-1185">Reference proteome</keyword>
<dbReference type="Pfam" id="PF13517">
    <property type="entry name" value="FG-GAP_3"/>
    <property type="match status" value="2"/>
</dbReference>
<dbReference type="KEGG" id="uam:UABAM_05676"/>
<dbReference type="PANTHER" id="PTHR44103:SF1">
    <property type="entry name" value="PROPROTEIN CONVERTASE P"/>
    <property type="match status" value="1"/>
</dbReference>
<dbReference type="OrthoDB" id="228608at2"/>
<protein>
    <submittedName>
        <fullName evidence="2">Pyrrolo-quinoline quinone</fullName>
    </submittedName>
</protein>
<gene>
    <name evidence="2" type="ORF">UABAM_05676</name>
</gene>